<evidence type="ECO:0000313" key="2">
    <source>
        <dbReference type="EMBL" id="MFD1427151.1"/>
    </source>
</evidence>
<organism evidence="2 3">
    <name type="scientific">Kroppenstedtia sanguinis</name>
    <dbReference type="NCBI Taxonomy" id="1380684"/>
    <lineage>
        <taxon>Bacteria</taxon>
        <taxon>Bacillati</taxon>
        <taxon>Bacillota</taxon>
        <taxon>Bacilli</taxon>
        <taxon>Bacillales</taxon>
        <taxon>Thermoactinomycetaceae</taxon>
        <taxon>Kroppenstedtia</taxon>
    </lineage>
</organism>
<keyword evidence="2" id="KW-0548">Nucleotidyltransferase</keyword>
<dbReference type="InterPro" id="IPR024937">
    <property type="entry name" value="Domain_X"/>
</dbReference>
<proteinExistence type="predicted"/>
<keyword evidence="2" id="KW-0695">RNA-directed DNA polymerase</keyword>
<protein>
    <submittedName>
        <fullName evidence="2">Group II intron reverse transcriptase/maturase</fullName>
    </submittedName>
</protein>
<dbReference type="InterPro" id="IPR043502">
    <property type="entry name" value="DNA/RNA_pol_sf"/>
</dbReference>
<dbReference type="EMBL" id="JBHTNU010000007">
    <property type="protein sequence ID" value="MFD1427151.1"/>
    <property type="molecule type" value="Genomic_DNA"/>
</dbReference>
<dbReference type="RefSeq" id="WP_380164901.1">
    <property type="nucleotide sequence ID" value="NZ_JBHTNU010000007.1"/>
</dbReference>
<evidence type="ECO:0000259" key="1">
    <source>
        <dbReference type="Pfam" id="PF01348"/>
    </source>
</evidence>
<evidence type="ECO:0000313" key="3">
    <source>
        <dbReference type="Proteomes" id="UP001597282"/>
    </source>
</evidence>
<comment type="caution">
    <text evidence="2">The sequence shown here is derived from an EMBL/GenBank/DDBJ whole genome shotgun (WGS) entry which is preliminary data.</text>
</comment>
<dbReference type="Proteomes" id="UP001597282">
    <property type="component" value="Unassembled WGS sequence"/>
</dbReference>
<dbReference type="SUPFAM" id="SSF56672">
    <property type="entry name" value="DNA/RNA polymerases"/>
    <property type="match status" value="1"/>
</dbReference>
<sequence>MQRAEVILSLLSRKARHDESFVFRRLYRNFFNPDFYRNAWIQIREWPGAQRSNVSLDGVQAEWVKQVIRQMKAEAYYPRSLGPKQGRGDEILPIGDRWVLEILRQILEAIYEPIFLNSSHGFRPGRSHQTALRMIRTSCRNVNWGMEGEIQDLLQRMDPQLLLSLLARRIDDGRFLELLHRFLRAGLLRYGGIPLYASTSFPGGEICSLLVNIYLHELDRWMEERSLSARDQGEQMIYLRYAERFLLCLSGKKATVQALREDIQTFLQSSLHLALEGEEIRIQHLAKNPVRFLGYEIQSEKRVPKQDATEVERGAAFGGVQLLVPGEVIRQQIGLFSQRGKPVHINSRIYLPLPQLIQRYHVEMRELYDFYSMAEDVSTKLGKFRYYHYWSLVKTIARKEKTSLKKVLDKYGTEIHSGPGTVPKKRIGLKVEDGDGREKLLTYFHEPLRKKMQPELVCTFGKRS</sequence>
<dbReference type="Pfam" id="PF01348">
    <property type="entry name" value="Intron_maturas2"/>
    <property type="match status" value="1"/>
</dbReference>
<name>A0ABW4CB44_9BACL</name>
<keyword evidence="3" id="KW-1185">Reference proteome</keyword>
<accession>A0ABW4CB44</accession>
<gene>
    <name evidence="2" type="ORF">ACFQ4Y_09460</name>
</gene>
<dbReference type="PANTHER" id="PTHR33642">
    <property type="entry name" value="COX1/OXI3 INTRON 1 PROTEIN-RELATED"/>
    <property type="match status" value="1"/>
</dbReference>
<dbReference type="GO" id="GO:0003964">
    <property type="term" value="F:RNA-directed DNA polymerase activity"/>
    <property type="evidence" value="ECO:0007669"/>
    <property type="project" value="UniProtKB-KW"/>
</dbReference>
<dbReference type="CDD" id="cd01651">
    <property type="entry name" value="RT_G2_intron"/>
    <property type="match status" value="1"/>
</dbReference>
<feature type="domain" description="Domain X" evidence="1">
    <location>
        <begin position="338"/>
        <end position="424"/>
    </location>
</feature>
<dbReference type="PANTHER" id="PTHR33642:SF4">
    <property type="entry name" value="COX1_OXI3 INTRON 1 PROTEIN-RELATED"/>
    <property type="match status" value="1"/>
</dbReference>
<reference evidence="3" key="1">
    <citation type="journal article" date="2019" name="Int. J. Syst. Evol. Microbiol.">
        <title>The Global Catalogue of Microorganisms (GCM) 10K type strain sequencing project: providing services to taxonomists for standard genome sequencing and annotation.</title>
        <authorList>
            <consortium name="The Broad Institute Genomics Platform"/>
            <consortium name="The Broad Institute Genome Sequencing Center for Infectious Disease"/>
            <person name="Wu L."/>
            <person name="Ma J."/>
        </authorList>
    </citation>
    <scope>NUCLEOTIDE SEQUENCE [LARGE SCALE GENOMIC DNA]</scope>
    <source>
        <strain evidence="3">S1</strain>
    </source>
</reference>
<keyword evidence="2" id="KW-0808">Transferase</keyword>